<evidence type="ECO:0000256" key="6">
    <source>
        <dbReference type="ARBA" id="ARBA00023004"/>
    </source>
</evidence>
<dbReference type="InterPro" id="IPR012675">
    <property type="entry name" value="Beta-grasp_dom_sf"/>
</dbReference>
<protein>
    <submittedName>
        <fullName evidence="10">2-hydroxypyridine dioxygenase reductase</fullName>
    </submittedName>
</protein>
<evidence type="ECO:0000256" key="5">
    <source>
        <dbReference type="ARBA" id="ARBA00023002"/>
    </source>
</evidence>
<dbReference type="InterPro" id="IPR017927">
    <property type="entry name" value="FAD-bd_FR_type"/>
</dbReference>
<dbReference type="GO" id="GO:0046872">
    <property type="term" value="F:metal ion binding"/>
    <property type="evidence" value="ECO:0007669"/>
    <property type="project" value="UniProtKB-KW"/>
</dbReference>
<dbReference type="InterPro" id="IPR039261">
    <property type="entry name" value="FNR_nucleotide-bd"/>
</dbReference>
<dbReference type="CDD" id="cd06185">
    <property type="entry name" value="PDR_like"/>
    <property type="match status" value="1"/>
</dbReference>
<dbReference type="GO" id="GO:0051537">
    <property type="term" value="F:2 iron, 2 sulfur cluster binding"/>
    <property type="evidence" value="ECO:0007669"/>
    <property type="project" value="UniProtKB-KW"/>
</dbReference>
<dbReference type="PROSITE" id="PS00197">
    <property type="entry name" value="2FE2S_FER_1"/>
    <property type="match status" value="1"/>
</dbReference>
<dbReference type="InterPro" id="IPR017938">
    <property type="entry name" value="Riboflavin_synthase-like_b-brl"/>
</dbReference>
<dbReference type="Gene3D" id="3.40.50.80">
    <property type="entry name" value="Nucleotide-binding domain of ferredoxin-NADP reductase (FNR) module"/>
    <property type="match status" value="1"/>
</dbReference>
<feature type="domain" description="2Fe-2S ferredoxin-type" evidence="8">
    <location>
        <begin position="223"/>
        <end position="310"/>
    </location>
</feature>
<dbReference type="PANTHER" id="PTHR47354">
    <property type="entry name" value="NADH OXIDOREDUCTASE HCR"/>
    <property type="match status" value="1"/>
</dbReference>
<evidence type="ECO:0000256" key="2">
    <source>
        <dbReference type="ARBA" id="ARBA00022630"/>
    </source>
</evidence>
<proteinExistence type="predicted"/>
<keyword evidence="5" id="KW-0560">Oxidoreductase</keyword>
<keyword evidence="6" id="KW-0408">Iron</keyword>
<dbReference type="InterPro" id="IPR006058">
    <property type="entry name" value="2Fe2S_fd_BS"/>
</dbReference>
<sequence>MSTIDVVVRARWAEAEGVVSVVLARPDGGDLPEWSPGAHIDVVLPEHTRQYSLCGSPLRRDEYRIAVLLEQAGRGGSRSVHALQEGDAVGIHLPRNNFPLDDAKSYLFIAGGIGITPLLPMIEEVASRQGNWKLVYGGRSRGSMAFVDALAQREGVVEIHPEDEFGRLDITGLMEYATTTDSAVYSCGPTGLLDALEISAAAHGVELHVERFAAVVASDAVNTPFEVVCAESGITVAVRDDQSMLDALVNAGIDMNFKCREGTCGSCELSVLGGLPDHRDAIIAKADRATSEVIFPCVSRSLDRQLILDI</sequence>
<reference evidence="10" key="2">
    <citation type="submission" date="2008-08" db="EMBL/GenBank/DDBJ databases">
        <title>Analysis of genes encoding degradation of pyridine and pyridinols.</title>
        <authorList>
            <person name="Gasparaviciute R."/>
        </authorList>
    </citation>
    <scope>NUCLEOTIDE SEQUENCE</scope>
    <source>
        <strain evidence="10">PY11</strain>
    </source>
</reference>
<dbReference type="Pfam" id="PF00111">
    <property type="entry name" value="Fer2"/>
    <property type="match status" value="1"/>
</dbReference>
<accession>B5MAD7</accession>
<evidence type="ECO:0000259" key="8">
    <source>
        <dbReference type="PROSITE" id="PS51085"/>
    </source>
</evidence>
<feature type="domain" description="FAD-binding FR-type" evidence="9">
    <location>
        <begin position="1"/>
        <end position="101"/>
    </location>
</feature>
<dbReference type="InterPro" id="IPR050415">
    <property type="entry name" value="MRET"/>
</dbReference>
<dbReference type="GO" id="GO:0051213">
    <property type="term" value="F:dioxygenase activity"/>
    <property type="evidence" value="ECO:0007669"/>
    <property type="project" value="UniProtKB-KW"/>
</dbReference>
<dbReference type="CDD" id="cd00207">
    <property type="entry name" value="fer2"/>
    <property type="match status" value="1"/>
</dbReference>
<dbReference type="AlphaFoldDB" id="B5MAD7"/>
<dbReference type="EMBL" id="FM202432">
    <property type="protein sequence ID" value="CAR47865.1"/>
    <property type="molecule type" value="Genomic_DNA"/>
</dbReference>
<comment type="cofactor">
    <cofactor evidence="1">
        <name>FAD</name>
        <dbReference type="ChEBI" id="CHEBI:57692"/>
    </cofactor>
</comment>
<dbReference type="SUPFAM" id="SSF54292">
    <property type="entry name" value="2Fe-2S ferredoxin-like"/>
    <property type="match status" value="1"/>
</dbReference>
<organism evidence="10">
    <name type="scientific">Rhodococcus sp. PY11</name>
    <dbReference type="NCBI Taxonomy" id="551544"/>
    <lineage>
        <taxon>Bacteria</taxon>
        <taxon>Bacillati</taxon>
        <taxon>Actinomycetota</taxon>
        <taxon>Actinomycetes</taxon>
        <taxon>Mycobacteriales</taxon>
        <taxon>Nocardiaceae</taxon>
        <taxon>Rhodococcus</taxon>
    </lineage>
</organism>
<evidence type="ECO:0000259" key="9">
    <source>
        <dbReference type="PROSITE" id="PS51384"/>
    </source>
</evidence>
<dbReference type="SUPFAM" id="SSF63380">
    <property type="entry name" value="Riboflavin synthase domain-like"/>
    <property type="match status" value="1"/>
</dbReference>
<dbReference type="PRINTS" id="PR00409">
    <property type="entry name" value="PHDIOXRDTASE"/>
</dbReference>
<name>B5MAD7_9NOCA</name>
<dbReference type="PROSITE" id="PS51384">
    <property type="entry name" value="FAD_FR"/>
    <property type="match status" value="1"/>
</dbReference>
<dbReference type="Gene3D" id="3.10.20.30">
    <property type="match status" value="1"/>
</dbReference>
<evidence type="ECO:0000256" key="4">
    <source>
        <dbReference type="ARBA" id="ARBA00022723"/>
    </source>
</evidence>
<dbReference type="PROSITE" id="PS51085">
    <property type="entry name" value="2FE2S_FER_2"/>
    <property type="match status" value="1"/>
</dbReference>
<dbReference type="PANTHER" id="PTHR47354:SF1">
    <property type="entry name" value="CARNITINE MONOOXYGENASE REDUCTASE SUBUNIT"/>
    <property type="match status" value="1"/>
</dbReference>
<dbReference type="InterPro" id="IPR036010">
    <property type="entry name" value="2Fe-2S_ferredoxin-like_sf"/>
</dbReference>
<evidence type="ECO:0000256" key="3">
    <source>
        <dbReference type="ARBA" id="ARBA00022714"/>
    </source>
</evidence>
<keyword evidence="10" id="KW-0223">Dioxygenase</keyword>
<dbReference type="SUPFAM" id="SSF52343">
    <property type="entry name" value="Ferredoxin reductase-like, C-terminal NADP-linked domain"/>
    <property type="match status" value="1"/>
</dbReference>
<evidence type="ECO:0000256" key="1">
    <source>
        <dbReference type="ARBA" id="ARBA00001974"/>
    </source>
</evidence>
<keyword evidence="2" id="KW-0285">Flavoprotein</keyword>
<evidence type="ECO:0000256" key="7">
    <source>
        <dbReference type="ARBA" id="ARBA00023014"/>
    </source>
</evidence>
<keyword evidence="3" id="KW-0001">2Fe-2S</keyword>
<keyword evidence="4" id="KW-0479">Metal-binding</keyword>
<gene>
    <name evidence="10" type="primary">hpoF</name>
</gene>
<dbReference type="InterPro" id="IPR001041">
    <property type="entry name" value="2Fe-2S_ferredoxin-type"/>
</dbReference>
<dbReference type="Gene3D" id="2.40.30.10">
    <property type="entry name" value="Translation factors"/>
    <property type="match status" value="1"/>
</dbReference>
<evidence type="ECO:0000313" key="10">
    <source>
        <dbReference type="EMBL" id="CAR47865.1"/>
    </source>
</evidence>
<keyword evidence="7" id="KW-0411">Iron-sulfur</keyword>
<reference evidence="10" key="1">
    <citation type="submission" date="2008-04" db="EMBL/GenBank/DDBJ databases">
        <title>Cloning and characterization of genes for the degradation of 2-hydroxypyridine of Rhodococcus sp. strain PY11.</title>
        <authorList>
            <person name="Gasparaviciute R."/>
            <person name="Rutkiene R."/>
            <person name="Casaite V."/>
            <person name="Meskiene R."/>
            <person name="Kutanovas S."/>
            <person name="Meskys R."/>
        </authorList>
    </citation>
    <scope>NUCLEOTIDE SEQUENCE</scope>
    <source>
        <strain evidence="10">PY11</strain>
    </source>
</reference>